<evidence type="ECO:0000313" key="6">
    <source>
        <dbReference type="EMBL" id="MFC4362424.1"/>
    </source>
</evidence>
<keyword evidence="2" id="KW-0238">DNA-binding</keyword>
<proteinExistence type="predicted"/>
<evidence type="ECO:0000256" key="2">
    <source>
        <dbReference type="ARBA" id="ARBA00023125"/>
    </source>
</evidence>
<feature type="domain" description="HTH hxlR-type" evidence="5">
    <location>
        <begin position="11"/>
        <end position="110"/>
    </location>
</feature>
<dbReference type="SUPFAM" id="SSF46785">
    <property type="entry name" value="Winged helix' DNA-binding domain"/>
    <property type="match status" value="1"/>
</dbReference>
<dbReference type="Pfam" id="PF01638">
    <property type="entry name" value="HxlR"/>
    <property type="match status" value="1"/>
</dbReference>
<dbReference type="InterPro" id="IPR036388">
    <property type="entry name" value="WH-like_DNA-bd_sf"/>
</dbReference>
<dbReference type="Gene3D" id="1.10.10.10">
    <property type="entry name" value="Winged helix-like DNA-binding domain superfamily/Winged helix DNA-binding domain"/>
    <property type="match status" value="1"/>
</dbReference>
<dbReference type="RefSeq" id="WP_290260536.1">
    <property type="nucleotide sequence ID" value="NZ_JAUFQG010000004.1"/>
</dbReference>
<feature type="region of interest" description="Disordered" evidence="4">
    <location>
        <begin position="129"/>
        <end position="149"/>
    </location>
</feature>
<dbReference type="InterPro" id="IPR036390">
    <property type="entry name" value="WH_DNA-bd_sf"/>
</dbReference>
<dbReference type="PANTHER" id="PTHR33204">
    <property type="entry name" value="TRANSCRIPTIONAL REGULATOR, MARR FAMILY"/>
    <property type="match status" value="1"/>
</dbReference>
<dbReference type="EMBL" id="JBHSCX010000006">
    <property type="protein sequence ID" value="MFC4362424.1"/>
    <property type="molecule type" value="Genomic_DNA"/>
</dbReference>
<evidence type="ECO:0000256" key="4">
    <source>
        <dbReference type="SAM" id="MobiDB-lite"/>
    </source>
</evidence>
<reference evidence="7" key="1">
    <citation type="journal article" date="2019" name="Int. J. Syst. Evol. Microbiol.">
        <title>The Global Catalogue of Microorganisms (GCM) 10K type strain sequencing project: providing services to taxonomists for standard genome sequencing and annotation.</title>
        <authorList>
            <consortium name="The Broad Institute Genomics Platform"/>
            <consortium name="The Broad Institute Genome Sequencing Center for Infectious Disease"/>
            <person name="Wu L."/>
            <person name="Ma J."/>
        </authorList>
    </citation>
    <scope>NUCLEOTIDE SEQUENCE [LARGE SCALE GENOMIC DNA]</scope>
    <source>
        <strain evidence="7">CECT 8570</strain>
    </source>
</reference>
<comment type="caution">
    <text evidence="6">The sequence shown here is derived from an EMBL/GenBank/DDBJ whole genome shotgun (WGS) entry which is preliminary data.</text>
</comment>
<dbReference type="PANTHER" id="PTHR33204:SF18">
    <property type="entry name" value="TRANSCRIPTIONAL REGULATORY PROTEIN"/>
    <property type="match status" value="1"/>
</dbReference>
<name>A0ABV8V5W4_9GAMM</name>
<organism evidence="6 7">
    <name type="scientific">Simiduia curdlanivorans</name>
    <dbReference type="NCBI Taxonomy" id="1492769"/>
    <lineage>
        <taxon>Bacteria</taxon>
        <taxon>Pseudomonadati</taxon>
        <taxon>Pseudomonadota</taxon>
        <taxon>Gammaproteobacteria</taxon>
        <taxon>Cellvibrionales</taxon>
        <taxon>Cellvibrionaceae</taxon>
        <taxon>Simiduia</taxon>
    </lineage>
</organism>
<dbReference type="PROSITE" id="PS51118">
    <property type="entry name" value="HTH_HXLR"/>
    <property type="match status" value="1"/>
</dbReference>
<evidence type="ECO:0000313" key="7">
    <source>
        <dbReference type="Proteomes" id="UP001595840"/>
    </source>
</evidence>
<evidence type="ECO:0000256" key="1">
    <source>
        <dbReference type="ARBA" id="ARBA00023015"/>
    </source>
</evidence>
<keyword evidence="7" id="KW-1185">Reference proteome</keyword>
<protein>
    <submittedName>
        <fullName evidence="6">Winged helix-turn-helix transcriptional regulator</fullName>
    </submittedName>
</protein>
<sequence>MVKNSFSHSCCPVARSMEIVGEWWSMLVLRNLMLEGGTCRFDQLVESLGISRNILTERLKRLELEEVLTKQPVQEGGRRMEYKLTHKGWELMPILIGYAQWFDKWRSDPERSPLTFIDRKNRQPIQPLSVMSADGRRLGPEDILPVNSD</sequence>
<gene>
    <name evidence="6" type="ORF">ACFOX3_08925</name>
</gene>
<evidence type="ECO:0000259" key="5">
    <source>
        <dbReference type="PROSITE" id="PS51118"/>
    </source>
</evidence>
<dbReference type="InterPro" id="IPR002577">
    <property type="entry name" value="HTH_HxlR"/>
</dbReference>
<accession>A0ABV8V5W4</accession>
<keyword evidence="3" id="KW-0804">Transcription</keyword>
<keyword evidence="1" id="KW-0805">Transcription regulation</keyword>
<dbReference type="Proteomes" id="UP001595840">
    <property type="component" value="Unassembled WGS sequence"/>
</dbReference>
<evidence type="ECO:0000256" key="3">
    <source>
        <dbReference type="ARBA" id="ARBA00023163"/>
    </source>
</evidence>